<feature type="compositionally biased region" description="Polar residues" evidence="4">
    <location>
        <begin position="74"/>
        <end position="87"/>
    </location>
</feature>
<feature type="region of interest" description="Disordered" evidence="4">
    <location>
        <begin position="136"/>
        <end position="642"/>
    </location>
</feature>
<feature type="region of interest" description="Disordered" evidence="4">
    <location>
        <begin position="24"/>
        <end position="93"/>
    </location>
</feature>
<feature type="compositionally biased region" description="Low complexity" evidence="4">
    <location>
        <begin position="654"/>
        <end position="664"/>
    </location>
</feature>
<feature type="compositionally biased region" description="Basic and acidic residues" evidence="4">
    <location>
        <begin position="596"/>
        <end position="606"/>
    </location>
</feature>
<feature type="compositionally biased region" description="Basic and acidic residues" evidence="4">
    <location>
        <begin position="461"/>
        <end position="473"/>
    </location>
</feature>
<evidence type="ECO:0000256" key="2">
    <source>
        <dbReference type="ARBA" id="ARBA00022833"/>
    </source>
</evidence>
<dbReference type="PANTHER" id="PTHR24206">
    <property type="entry name" value="OS06G0237300 PROTEIN"/>
    <property type="match status" value="1"/>
</dbReference>
<dbReference type="Proteomes" id="UP001164746">
    <property type="component" value="Chromosome 4"/>
</dbReference>
<dbReference type="InterPro" id="IPR001781">
    <property type="entry name" value="Znf_LIM"/>
</dbReference>
<dbReference type="CDD" id="cd09358">
    <property type="entry name" value="LIM_Mical_like"/>
    <property type="match status" value="1"/>
</dbReference>
<dbReference type="Pfam" id="PF00412">
    <property type="entry name" value="LIM"/>
    <property type="match status" value="1"/>
</dbReference>
<reference evidence="6" key="1">
    <citation type="submission" date="2022-11" db="EMBL/GenBank/DDBJ databases">
        <title>Centuries of genome instability and evolution in soft-shell clam transmissible cancer (bioRxiv).</title>
        <authorList>
            <person name="Hart S.F.M."/>
            <person name="Yonemitsu M.A."/>
            <person name="Giersch R.M."/>
            <person name="Beal B.F."/>
            <person name="Arriagada G."/>
            <person name="Davis B.W."/>
            <person name="Ostrander E.A."/>
            <person name="Goff S.P."/>
            <person name="Metzger M.J."/>
        </authorList>
    </citation>
    <scope>NUCLEOTIDE SEQUENCE</scope>
    <source>
        <strain evidence="6">MELC-2E11</strain>
        <tissue evidence="6">Siphon/mantle</tissue>
    </source>
</reference>
<feature type="compositionally biased region" description="Basic and acidic residues" evidence="4">
    <location>
        <begin position="165"/>
        <end position="180"/>
    </location>
</feature>
<organism evidence="6 7">
    <name type="scientific">Mya arenaria</name>
    <name type="common">Soft-shell clam</name>
    <dbReference type="NCBI Taxonomy" id="6604"/>
    <lineage>
        <taxon>Eukaryota</taxon>
        <taxon>Metazoa</taxon>
        <taxon>Spiralia</taxon>
        <taxon>Lophotrochozoa</taxon>
        <taxon>Mollusca</taxon>
        <taxon>Bivalvia</taxon>
        <taxon>Autobranchia</taxon>
        <taxon>Heteroconchia</taxon>
        <taxon>Euheterodonta</taxon>
        <taxon>Imparidentia</taxon>
        <taxon>Neoheterodontei</taxon>
        <taxon>Myida</taxon>
        <taxon>Myoidea</taxon>
        <taxon>Myidae</taxon>
        <taxon>Mya</taxon>
    </lineage>
</organism>
<sequence>MKDTSTIVENPIMNGGGCVIVPDSQGLLEGKSENPMENGIENVSQDAQVQSENGQGDISHATEGQPKSHLENGQGDSSEGQCKSPNINGVGDVAVPMTRVPQGQSPTKSPWYGTYVRRLSISKEAGKGMNVKDLYPYSNPENAQKVNGTSNARENGLEEEEVERDPDIFRETRDKEEVHFTEMSNVRQKFESGGTRNDEPAPRAVSVRDEYDAGGEFENQPVINPDVVRESDRPSEELPEVGTARNLADRFKNISEEKSKPVASGKRVSPPRATEKVEYESQPTEHIEQYQGQSEAGEFESQPNVQSDVVRSGDKGEDYTPEKGSAKNIMNRFKEQQTESSQYKLHEKREMTPDRSGKVEFVSEPRGQSIQYTEAQSESGVYENVPKVEEDVVRSGDKAEEPLPEQGMAKNLLSKFKQLETEAGNKPPPSPQRAVSQERKGKVEARGYLERYEPTVESGEYENKPESRPDVIKSGEAPQEVLPEVGMAKKTLERFKEIQKQSTSPVSAKSKEFTPPRESSPGRTVAGVVENTPESHPDVVRSGDLVQDDLPEQGSAKNILNKFKEIQSSSSQSSSPGRKQKEFTPPPEAGVYENTPQKHLEIETRQSESGIIENTPAKSTADNARERECVTPESELPEQGMAKNLVSKWKQIETTSAKSTASASPRFKEFTPPRETRGPMSPKSPAGTVTNGVHPNELPGQYQPQTAPTTYENDPQRNADVYREVDTDWEAGMPAPNTTASMLSRFKEIQQKAAEDSQTPAPVTRKESSPPREDPEDKGMFRVVQTEKCSACEKTVYAMEKLELNGHVYHKNCFKCSHCSARLTPKTFSMNEGVIYCVNHFKQLFARKGNYDEGFGRQQYKKSWGEKKKEGATA</sequence>
<feature type="region of interest" description="Disordered" evidence="4">
    <location>
        <begin position="654"/>
        <end position="716"/>
    </location>
</feature>
<dbReference type="Gene3D" id="2.10.110.10">
    <property type="entry name" value="Cysteine Rich Protein"/>
    <property type="match status" value="1"/>
</dbReference>
<feature type="compositionally biased region" description="Polar residues" evidence="4">
    <location>
        <begin position="366"/>
        <end position="379"/>
    </location>
</feature>
<feature type="compositionally biased region" description="Polar residues" evidence="4">
    <location>
        <begin position="139"/>
        <end position="153"/>
    </location>
</feature>
<evidence type="ECO:0000313" key="6">
    <source>
        <dbReference type="EMBL" id="WAR03691.1"/>
    </source>
</evidence>
<feature type="compositionally biased region" description="Basic and acidic residues" evidence="4">
    <location>
        <begin position="247"/>
        <end position="260"/>
    </location>
</feature>
<evidence type="ECO:0000256" key="1">
    <source>
        <dbReference type="ARBA" id="ARBA00022723"/>
    </source>
</evidence>
<dbReference type="PROSITE" id="PS00478">
    <property type="entry name" value="LIM_DOMAIN_1"/>
    <property type="match status" value="1"/>
</dbReference>
<feature type="compositionally biased region" description="Basic and acidic residues" evidence="4">
    <location>
        <begin position="227"/>
        <end position="236"/>
    </location>
</feature>
<keyword evidence="3" id="KW-0440">LIM domain</keyword>
<feature type="compositionally biased region" description="Basic and acidic residues" evidence="4">
    <location>
        <begin position="273"/>
        <end position="288"/>
    </location>
</feature>
<keyword evidence="2" id="KW-0862">Zinc</keyword>
<feature type="compositionally biased region" description="Basic and acidic residues" evidence="4">
    <location>
        <begin position="344"/>
        <end position="363"/>
    </location>
</feature>
<feature type="compositionally biased region" description="Polar residues" evidence="4">
    <location>
        <begin position="702"/>
        <end position="713"/>
    </location>
</feature>
<feature type="compositionally biased region" description="Basic and acidic residues" evidence="4">
    <location>
        <begin position="764"/>
        <end position="778"/>
    </location>
</feature>
<keyword evidence="1" id="KW-0479">Metal-binding</keyword>
<evidence type="ECO:0000256" key="4">
    <source>
        <dbReference type="SAM" id="MobiDB-lite"/>
    </source>
</evidence>
<feature type="domain" description="LIM zinc-binding" evidence="5">
    <location>
        <begin position="789"/>
        <end position="823"/>
    </location>
</feature>
<feature type="compositionally biased region" description="Basic and acidic residues" evidence="4">
    <location>
        <begin position="311"/>
        <end position="325"/>
    </location>
</feature>
<dbReference type="SUPFAM" id="SSF57716">
    <property type="entry name" value="Glucocorticoid receptor-like (DNA-binding domain)"/>
    <property type="match status" value="2"/>
</dbReference>
<feature type="compositionally biased region" description="Basic and acidic residues" evidence="4">
    <location>
        <begin position="196"/>
        <end position="211"/>
    </location>
</feature>
<dbReference type="EMBL" id="CP111015">
    <property type="protein sequence ID" value="WAR03691.1"/>
    <property type="molecule type" value="Genomic_DNA"/>
</dbReference>
<proteinExistence type="predicted"/>
<feature type="compositionally biased region" description="Basic and acidic residues" evidence="4">
    <location>
        <begin position="490"/>
        <end position="499"/>
    </location>
</feature>
<evidence type="ECO:0000256" key="3">
    <source>
        <dbReference type="ARBA" id="ARBA00023038"/>
    </source>
</evidence>
<accession>A0ABY7E571</accession>
<name>A0ABY7E571_MYAAR</name>
<keyword evidence="7" id="KW-1185">Reference proteome</keyword>
<evidence type="ECO:0000259" key="5">
    <source>
        <dbReference type="PROSITE" id="PS00478"/>
    </source>
</evidence>
<feature type="compositionally biased region" description="Basic and acidic residues" evidence="4">
    <location>
        <begin position="436"/>
        <end position="454"/>
    </location>
</feature>
<protein>
    <submittedName>
        <fullName evidence="6">LIMD2-like protein</fullName>
    </submittedName>
</protein>
<dbReference type="SMART" id="SM00132">
    <property type="entry name" value="LIM"/>
    <property type="match status" value="1"/>
</dbReference>
<evidence type="ECO:0000313" key="7">
    <source>
        <dbReference type="Proteomes" id="UP001164746"/>
    </source>
</evidence>
<feature type="compositionally biased region" description="Basic and acidic residues" evidence="4">
    <location>
        <begin position="386"/>
        <end position="401"/>
    </location>
</feature>
<gene>
    <name evidence="6" type="ORF">MAR_010249</name>
</gene>
<feature type="region of interest" description="Disordered" evidence="4">
    <location>
        <begin position="750"/>
        <end position="778"/>
    </location>
</feature>
<feature type="compositionally biased region" description="Polar residues" evidence="4">
    <location>
        <begin position="41"/>
        <end position="56"/>
    </location>
</feature>
<feature type="compositionally biased region" description="Basic and acidic residues" evidence="4">
    <location>
        <begin position="666"/>
        <end position="677"/>
    </location>
</feature>